<evidence type="ECO:0000313" key="2">
    <source>
        <dbReference type="Proteomes" id="UP001156940"/>
    </source>
</evidence>
<keyword evidence="2" id="KW-1185">Reference proteome</keyword>
<proteinExistence type="predicted"/>
<dbReference type="InterPro" id="IPR050816">
    <property type="entry name" value="Flavin-dep_Halogenase_NPB"/>
</dbReference>
<dbReference type="Proteomes" id="UP001156940">
    <property type="component" value="Unassembled WGS sequence"/>
</dbReference>
<protein>
    <submittedName>
        <fullName evidence="1">Tryptophan 7-halogenase</fullName>
    </submittedName>
</protein>
<sequence length="505" mass="57244">MGEQRIRRVVIAGGGTAGWIAGCAISHQFRDLLDITLVESEQIGTVGVGESTVPPIRAFHRLLQIDEQEFLRAVAGTFKLSISFENWRRHGERYIHPFGITGTSTLVCAFHHFWLESLRRGMHSELGDFCLETVASRGDLFARLDKPQVNYAYHFDAALYARFLRHRAERQGLKRVEGKIREVRRNPENGHVQALALEDGQVIEGDLFIDCTGFRGLLIEQTLQTGYEDWNQWLPCDRAVAVQTEAAGPPEPYTRAIAHQAGWRWHIALQHRVGSGLVFSSRHMSDDEARAKLLHDVGAPPVREPWLVPFRSGRRLKTWNGNVVSLGLASGFIEPLESTSIHLTISAVVRLIEQFPIEGIPQSLVDIYNATGRREMEHVRDFIILHYHANQRDEPLWKACREMEVPESLAIRLGAWRERAHAWQGGDELFRVDSWTHVMLGQGLVPGQHHPLARALPDHDLRRLLDSLRAQIGEAVARMPSQQAFIDRYSKADPASWESRRPVST</sequence>
<dbReference type="InterPro" id="IPR006905">
    <property type="entry name" value="Flavin_halogenase"/>
</dbReference>
<comment type="caution">
    <text evidence="1">The sequence shown here is derived from an EMBL/GenBank/DDBJ whole genome shotgun (WGS) entry which is preliminary data.</text>
</comment>
<dbReference type="PANTHER" id="PTHR43747">
    <property type="entry name" value="FAD-BINDING PROTEIN"/>
    <property type="match status" value="1"/>
</dbReference>
<dbReference type="SUPFAM" id="SSF51905">
    <property type="entry name" value="FAD/NAD(P)-binding domain"/>
    <property type="match status" value="1"/>
</dbReference>
<name>A0ABT6J6H1_9GAMM</name>
<dbReference type="Gene3D" id="3.50.50.60">
    <property type="entry name" value="FAD/NAD(P)-binding domain"/>
    <property type="match status" value="1"/>
</dbReference>
<reference evidence="1 2" key="1">
    <citation type="submission" date="2023-04" db="EMBL/GenBank/DDBJ databases">
        <title>Luteimonas endophyticus RD2P54.</title>
        <authorList>
            <person name="Sun J.-Q."/>
        </authorList>
    </citation>
    <scope>NUCLEOTIDE SEQUENCE [LARGE SCALE GENOMIC DNA]</scope>
    <source>
        <strain evidence="1 2">RD2P54</strain>
    </source>
</reference>
<organism evidence="1 2">
    <name type="scientific">Luteimonas endophytica</name>
    <dbReference type="NCBI Taxonomy" id="3042023"/>
    <lineage>
        <taxon>Bacteria</taxon>
        <taxon>Pseudomonadati</taxon>
        <taxon>Pseudomonadota</taxon>
        <taxon>Gammaproteobacteria</taxon>
        <taxon>Lysobacterales</taxon>
        <taxon>Lysobacteraceae</taxon>
        <taxon>Luteimonas</taxon>
    </lineage>
</organism>
<gene>
    <name evidence="1" type="ORF">QFW77_05075</name>
</gene>
<dbReference type="EMBL" id="JARXRM010000023">
    <property type="protein sequence ID" value="MDH5822364.1"/>
    <property type="molecule type" value="Genomic_DNA"/>
</dbReference>
<accession>A0ABT6J6H1</accession>
<dbReference type="PROSITE" id="PS51257">
    <property type="entry name" value="PROKAR_LIPOPROTEIN"/>
    <property type="match status" value="1"/>
</dbReference>
<evidence type="ECO:0000313" key="1">
    <source>
        <dbReference type="EMBL" id="MDH5822364.1"/>
    </source>
</evidence>
<dbReference type="InterPro" id="IPR033856">
    <property type="entry name" value="Trp_halogen"/>
</dbReference>
<dbReference type="InterPro" id="IPR036188">
    <property type="entry name" value="FAD/NAD-bd_sf"/>
</dbReference>
<dbReference type="RefSeq" id="WP_280573305.1">
    <property type="nucleotide sequence ID" value="NZ_JARXRM010000023.1"/>
</dbReference>
<dbReference type="Pfam" id="PF04820">
    <property type="entry name" value="Trp_halogenase"/>
    <property type="match status" value="1"/>
</dbReference>
<dbReference type="PANTHER" id="PTHR43747:SF4">
    <property type="entry name" value="FLAVIN-DEPENDENT TRYPTOPHAN HALOGENASE"/>
    <property type="match status" value="1"/>
</dbReference>
<dbReference type="PIRSF" id="PIRSF011396">
    <property type="entry name" value="Trp_halogenase"/>
    <property type="match status" value="1"/>
</dbReference>